<comment type="caution">
    <text evidence="1">The sequence shown here is derived from an EMBL/GenBank/DDBJ whole genome shotgun (WGS) entry which is preliminary data.</text>
</comment>
<dbReference type="AlphaFoldDB" id="A0AAD9L9X3"/>
<keyword evidence="2" id="KW-1185">Reference proteome</keyword>
<evidence type="ECO:0000313" key="2">
    <source>
        <dbReference type="Proteomes" id="UP001259832"/>
    </source>
</evidence>
<protein>
    <submittedName>
        <fullName evidence="1">Uncharacterized protein</fullName>
    </submittedName>
</protein>
<evidence type="ECO:0000313" key="1">
    <source>
        <dbReference type="EMBL" id="KAK1928655.1"/>
    </source>
</evidence>
<gene>
    <name evidence="1" type="ORF">P3T76_015885</name>
</gene>
<dbReference type="Proteomes" id="UP001259832">
    <property type="component" value="Unassembled WGS sequence"/>
</dbReference>
<reference evidence="1" key="1">
    <citation type="submission" date="2023-08" db="EMBL/GenBank/DDBJ databases">
        <title>Reference Genome Resource for the Citrus Pathogen Phytophthora citrophthora.</title>
        <authorList>
            <person name="Moller H."/>
            <person name="Coetzee B."/>
            <person name="Rose L.J."/>
            <person name="Van Niekerk J.M."/>
        </authorList>
    </citation>
    <scope>NUCLEOTIDE SEQUENCE</scope>
    <source>
        <strain evidence="1">STE-U-9442</strain>
    </source>
</reference>
<accession>A0AAD9L9X3</accession>
<sequence>MVKTDKMYLFVSASVLHEGDEGWGERKAFLTPLPFCRLGQLVPRVLSELVTLPPPPVHGPMGVPELGDRRGQADPLDGLQRRLLYFHGVAVLRPRHFLQW</sequence>
<name>A0AAD9L9X3_9STRA</name>
<dbReference type="EMBL" id="JASMQC010000059">
    <property type="protein sequence ID" value="KAK1928655.1"/>
    <property type="molecule type" value="Genomic_DNA"/>
</dbReference>
<proteinExistence type="predicted"/>
<organism evidence="1 2">
    <name type="scientific">Phytophthora citrophthora</name>
    <dbReference type="NCBI Taxonomy" id="4793"/>
    <lineage>
        <taxon>Eukaryota</taxon>
        <taxon>Sar</taxon>
        <taxon>Stramenopiles</taxon>
        <taxon>Oomycota</taxon>
        <taxon>Peronosporomycetes</taxon>
        <taxon>Peronosporales</taxon>
        <taxon>Peronosporaceae</taxon>
        <taxon>Phytophthora</taxon>
    </lineage>
</organism>